<proteinExistence type="predicted"/>
<comment type="caution">
    <text evidence="3">The sequence shown here is derived from an EMBL/GenBank/DDBJ whole genome shotgun (WGS) entry which is preliminary data.</text>
</comment>
<dbReference type="InterPro" id="IPR002104">
    <property type="entry name" value="Integrase_catalytic"/>
</dbReference>
<evidence type="ECO:0000313" key="3">
    <source>
        <dbReference type="EMBL" id="OUQ03484.1"/>
    </source>
</evidence>
<sequence>MNEFLKAYIDKTDLPKIRIHDFRHSYVSMLINKGVDVYTISRMGVHDDIKTTINTYGDLYPNKRAYITSLFELNRG</sequence>
<accession>A0A1Y4Q6H5</accession>
<dbReference type="GO" id="GO:0006310">
    <property type="term" value="P:DNA recombination"/>
    <property type="evidence" value="ECO:0007669"/>
    <property type="project" value="UniProtKB-KW"/>
</dbReference>
<name>A0A1Y4Q6H5_9FIRM</name>
<evidence type="ECO:0000259" key="2">
    <source>
        <dbReference type="PROSITE" id="PS51898"/>
    </source>
</evidence>
<reference evidence="4" key="1">
    <citation type="submission" date="2017-04" db="EMBL/GenBank/DDBJ databases">
        <title>Function of individual gut microbiota members based on whole genome sequencing of pure cultures obtained from chicken caecum.</title>
        <authorList>
            <person name="Medvecky M."/>
            <person name="Cejkova D."/>
            <person name="Polansky O."/>
            <person name="Karasova D."/>
            <person name="Kubasova T."/>
            <person name="Cizek A."/>
            <person name="Rychlik I."/>
        </authorList>
    </citation>
    <scope>NUCLEOTIDE SEQUENCE [LARGE SCALE GENOMIC DNA]</scope>
    <source>
        <strain evidence="4">An149</strain>
    </source>
</reference>
<dbReference type="Pfam" id="PF00589">
    <property type="entry name" value="Phage_integrase"/>
    <property type="match status" value="1"/>
</dbReference>
<dbReference type="EMBL" id="NFLB01000019">
    <property type="protein sequence ID" value="OUQ03484.1"/>
    <property type="molecule type" value="Genomic_DNA"/>
</dbReference>
<dbReference type="Proteomes" id="UP000196258">
    <property type="component" value="Unassembled WGS sequence"/>
</dbReference>
<dbReference type="InterPro" id="IPR011010">
    <property type="entry name" value="DNA_brk_join_enz"/>
</dbReference>
<dbReference type="RefSeq" id="WP_087258329.1">
    <property type="nucleotide sequence ID" value="NZ_NFKY01000046.1"/>
</dbReference>
<dbReference type="GO" id="GO:0015074">
    <property type="term" value="P:DNA integration"/>
    <property type="evidence" value="ECO:0007669"/>
    <property type="project" value="InterPro"/>
</dbReference>
<dbReference type="Gene3D" id="1.10.443.10">
    <property type="entry name" value="Intergrase catalytic core"/>
    <property type="match status" value="1"/>
</dbReference>
<dbReference type="AlphaFoldDB" id="A0A1Y4Q6H5"/>
<evidence type="ECO:0000313" key="4">
    <source>
        <dbReference type="Proteomes" id="UP000196258"/>
    </source>
</evidence>
<evidence type="ECO:0000256" key="1">
    <source>
        <dbReference type="ARBA" id="ARBA00023172"/>
    </source>
</evidence>
<feature type="domain" description="Tyr recombinase" evidence="2">
    <location>
        <begin position="1"/>
        <end position="69"/>
    </location>
</feature>
<dbReference type="InterPro" id="IPR013762">
    <property type="entry name" value="Integrase-like_cat_sf"/>
</dbReference>
<dbReference type="SUPFAM" id="SSF56349">
    <property type="entry name" value="DNA breaking-rejoining enzymes"/>
    <property type="match status" value="1"/>
</dbReference>
<gene>
    <name evidence="3" type="ORF">B5E91_12600</name>
</gene>
<keyword evidence="1" id="KW-0233">DNA recombination</keyword>
<dbReference type="PROSITE" id="PS51898">
    <property type="entry name" value="TYR_RECOMBINASE"/>
    <property type="match status" value="1"/>
</dbReference>
<organism evidence="3 4">
    <name type="scientific">Thomasclavelia spiroformis</name>
    <dbReference type="NCBI Taxonomy" id="29348"/>
    <lineage>
        <taxon>Bacteria</taxon>
        <taxon>Bacillati</taxon>
        <taxon>Bacillota</taxon>
        <taxon>Erysipelotrichia</taxon>
        <taxon>Erysipelotrichales</taxon>
        <taxon>Coprobacillaceae</taxon>
        <taxon>Thomasclavelia</taxon>
    </lineage>
</organism>
<protein>
    <recommendedName>
        <fullName evidence="2">Tyr recombinase domain-containing protein</fullName>
    </recommendedName>
</protein>
<dbReference type="GO" id="GO:0003677">
    <property type="term" value="F:DNA binding"/>
    <property type="evidence" value="ECO:0007669"/>
    <property type="project" value="InterPro"/>
</dbReference>